<dbReference type="EMBL" id="MAPZ01000020">
    <property type="protein sequence ID" value="OBY10359.1"/>
    <property type="molecule type" value="Genomic_DNA"/>
</dbReference>
<keyword evidence="2" id="KW-1185">Reference proteome</keyword>
<dbReference type="Proteomes" id="UP000092714">
    <property type="component" value="Unassembled WGS sequence"/>
</dbReference>
<protein>
    <submittedName>
        <fullName evidence="1">Uncharacterized protein</fullName>
    </submittedName>
</protein>
<organism evidence="1 2">
    <name type="scientific">Clostridium paraputrificum</name>
    <dbReference type="NCBI Taxonomy" id="29363"/>
    <lineage>
        <taxon>Bacteria</taxon>
        <taxon>Bacillati</taxon>
        <taxon>Bacillota</taxon>
        <taxon>Clostridia</taxon>
        <taxon>Eubacteriales</taxon>
        <taxon>Clostridiaceae</taxon>
        <taxon>Clostridium</taxon>
    </lineage>
</organism>
<dbReference type="GeneID" id="42776923"/>
<reference evidence="1 2" key="1">
    <citation type="submission" date="2016-06" db="EMBL/GenBank/DDBJ databases">
        <authorList>
            <person name="Kjaerup R.B."/>
            <person name="Dalgaard T.S."/>
            <person name="Juul-Madsen H.R."/>
        </authorList>
    </citation>
    <scope>NUCLEOTIDE SEQUENCE [LARGE SCALE GENOMIC DNA]</scope>
    <source>
        <strain evidence="1 2">373-A1</strain>
    </source>
</reference>
<accession>A0A174I001</accession>
<proteinExistence type="predicted"/>
<sequence length="112" mass="13395">MRINLTELVAQIQLSSEDMKYYYNKETGEFVLYDEQEYGYLEDLDSLDIIFHPEWDEEVLKSLIDIRDNEENYIEVPYCNVSRGLGDREREIEYLKVALDWCSKNDILPVNE</sequence>
<evidence type="ECO:0000313" key="1">
    <source>
        <dbReference type="EMBL" id="OBY10359.1"/>
    </source>
</evidence>
<dbReference type="OrthoDB" id="48384at2"/>
<gene>
    <name evidence="1" type="ORF">CP373A1_10690</name>
</gene>
<name>A0A174I001_9CLOT</name>
<comment type="caution">
    <text evidence="1">The sequence shown here is derived from an EMBL/GenBank/DDBJ whole genome shotgun (WGS) entry which is preliminary data.</text>
</comment>
<dbReference type="RefSeq" id="WP_027099089.1">
    <property type="nucleotide sequence ID" value="NZ_CABHIH010000001.1"/>
</dbReference>
<dbReference type="AlphaFoldDB" id="A0A174I001"/>
<evidence type="ECO:0000313" key="2">
    <source>
        <dbReference type="Proteomes" id="UP000092714"/>
    </source>
</evidence>